<gene>
    <name evidence="3" type="ORF">MCSF7_00331</name>
</gene>
<dbReference type="RefSeq" id="WP_006608487.1">
    <property type="nucleotide sequence ID" value="NZ_AFXA01000008.1"/>
</dbReference>
<dbReference type="NCBIfam" id="TIGR00360">
    <property type="entry name" value="ComEC_N-term"/>
    <property type="match status" value="1"/>
</dbReference>
<feature type="transmembrane region" description="Helical" evidence="1">
    <location>
        <begin position="404"/>
        <end position="427"/>
    </location>
</feature>
<feature type="transmembrane region" description="Helical" evidence="1">
    <location>
        <begin position="348"/>
        <end position="366"/>
    </location>
</feature>
<feature type="transmembrane region" description="Helical" evidence="1">
    <location>
        <begin position="433"/>
        <end position="451"/>
    </location>
</feature>
<keyword evidence="1" id="KW-1133">Transmembrane helix</keyword>
<sequence>MKWFKRSQWYWFKNFREFAKQNSIIKIKNLLLLLPLIFFYFFNYQNLKILSISIFLFFSLLLLLNNWKNIFLILLICLIYFLFIHQRSLKLIEGNYEIEGTIYKNEEKYFLINYENFNILVFKNSHISYGSIENGNYVYGKGELVKLNKANFPQNWLLENNIKYQLKNVNVNLSVRNKFNLFQELNLNEDKDYIFFNKYWFRLILGSKNDVKLNQIVSELGINHLLIASGFHIELIFLFSSLIKTRNEKNRKIINLILIFLIFNYAIFSNSPVSILKALFFKIFNDLNKKHKWKLSYIDILILTMFSLFLINKFWIFSLSFIFSFFNTFLVIYLNEKIICKKIKIKKYLFISFLIYLSNLFITTQLTQKINLITPLWIILLTPVVEIVYIFSFFFWWSKPFLNFIYYLFDNLLWILWKSSLLIKINFKIDFHLSYYWILFIILFYFSVFNFRKIKKIRILRI</sequence>
<dbReference type="NCBIfam" id="NF045979">
    <property type="entry name" value="ComEC_MAG0480"/>
    <property type="match status" value="1"/>
</dbReference>
<organism evidence="3 4">
    <name type="scientific">Mycoplasmopsis columbina SF7</name>
    <dbReference type="NCBI Taxonomy" id="1037410"/>
    <lineage>
        <taxon>Bacteria</taxon>
        <taxon>Bacillati</taxon>
        <taxon>Mycoplasmatota</taxon>
        <taxon>Mycoplasmoidales</taxon>
        <taxon>Metamycoplasmataceae</taxon>
        <taxon>Mycoplasmopsis</taxon>
    </lineage>
</organism>
<evidence type="ECO:0000256" key="1">
    <source>
        <dbReference type="SAM" id="Phobius"/>
    </source>
</evidence>
<dbReference type="eggNOG" id="COG0658">
    <property type="taxonomic scope" value="Bacteria"/>
</dbReference>
<feature type="domain" description="ComEC/Rec2-related protein" evidence="2">
    <location>
        <begin position="206"/>
        <end position="445"/>
    </location>
</feature>
<dbReference type="Pfam" id="PF03772">
    <property type="entry name" value="Competence"/>
    <property type="match status" value="1"/>
</dbReference>
<dbReference type="EMBL" id="AFXA01000008">
    <property type="protein sequence ID" value="EGV00401.1"/>
    <property type="molecule type" value="Genomic_DNA"/>
</dbReference>
<accession>F9UJM0</accession>
<proteinExistence type="predicted"/>
<dbReference type="AlphaFoldDB" id="F9UJM0"/>
<feature type="transmembrane region" description="Helical" evidence="1">
    <location>
        <begin position="372"/>
        <end position="397"/>
    </location>
</feature>
<dbReference type="InterPro" id="IPR004477">
    <property type="entry name" value="ComEC_N"/>
</dbReference>
<feature type="transmembrane region" description="Helical" evidence="1">
    <location>
        <begin position="255"/>
        <end position="281"/>
    </location>
</feature>
<keyword evidence="1" id="KW-0812">Transmembrane</keyword>
<evidence type="ECO:0000313" key="3">
    <source>
        <dbReference type="EMBL" id="EGV00401.1"/>
    </source>
</evidence>
<dbReference type="STRING" id="1037410.MCSF7_00331"/>
<feature type="transmembrane region" description="Helical" evidence="1">
    <location>
        <begin position="317"/>
        <end position="336"/>
    </location>
</feature>
<feature type="transmembrane region" description="Helical" evidence="1">
    <location>
        <begin position="23"/>
        <end position="42"/>
    </location>
</feature>
<reference evidence="3 4" key="1">
    <citation type="journal article" date="2013" name="Genome Announc.">
        <title>Genome Sequence of Mycoplasma columbinum Strain SF7.</title>
        <authorList>
            <person name="Guo Z."/>
            <person name="Xu X."/>
            <person name="Zheng Q."/>
            <person name="Li T."/>
            <person name="Kuang S."/>
            <person name="Zhang Z."/>
            <person name="Chen Y."/>
            <person name="Lu X."/>
            <person name="Zhou R."/>
            <person name="Bi D."/>
            <person name="Jin H."/>
        </authorList>
    </citation>
    <scope>NUCLEOTIDE SEQUENCE [LARGE SCALE GENOMIC DNA]</scope>
    <source>
        <strain evidence="3 4">SF7</strain>
    </source>
</reference>
<evidence type="ECO:0000259" key="2">
    <source>
        <dbReference type="Pfam" id="PF03772"/>
    </source>
</evidence>
<evidence type="ECO:0000313" key="4">
    <source>
        <dbReference type="Proteomes" id="UP000004978"/>
    </source>
</evidence>
<comment type="caution">
    <text evidence="3">The sequence shown here is derived from an EMBL/GenBank/DDBJ whole genome shotgun (WGS) entry which is preliminary data.</text>
</comment>
<dbReference type="Proteomes" id="UP000004978">
    <property type="component" value="Unassembled WGS sequence"/>
</dbReference>
<feature type="transmembrane region" description="Helical" evidence="1">
    <location>
        <begin position="54"/>
        <end position="83"/>
    </location>
</feature>
<name>F9UJM0_9BACT</name>
<keyword evidence="1" id="KW-0472">Membrane</keyword>
<keyword evidence="4" id="KW-1185">Reference proteome</keyword>
<protein>
    <recommendedName>
        <fullName evidence="2">ComEC/Rec2-related protein domain-containing protein</fullName>
    </recommendedName>
</protein>